<keyword evidence="2" id="KW-0251">Elongation factor</keyword>
<reference evidence="2" key="1">
    <citation type="submission" date="2022-08" db="EMBL/GenBank/DDBJ databases">
        <title>Novel sulphate-reducing endosymbionts in the free-living metamonad Anaeramoeba.</title>
        <authorList>
            <person name="Jerlstrom-Hultqvist J."/>
            <person name="Cepicka I."/>
            <person name="Gallot-Lavallee L."/>
            <person name="Salas-Leiva D."/>
            <person name="Curtis B.A."/>
            <person name="Zahonova K."/>
            <person name="Pipaliya S."/>
            <person name="Dacks J."/>
            <person name="Roger A.J."/>
        </authorList>
    </citation>
    <scope>NUCLEOTIDE SEQUENCE</scope>
    <source>
        <strain evidence="2">Busselton2</strain>
    </source>
</reference>
<dbReference type="Gene3D" id="1.10.10.60">
    <property type="entry name" value="Homeodomain-like"/>
    <property type="match status" value="1"/>
</dbReference>
<organism evidence="2 3">
    <name type="scientific">Anaeramoeba flamelloides</name>
    <dbReference type="NCBI Taxonomy" id="1746091"/>
    <lineage>
        <taxon>Eukaryota</taxon>
        <taxon>Metamonada</taxon>
        <taxon>Anaeramoebidae</taxon>
        <taxon>Anaeramoeba</taxon>
    </lineage>
</organism>
<evidence type="ECO:0000256" key="1">
    <source>
        <dbReference type="SAM" id="MobiDB-lite"/>
    </source>
</evidence>
<name>A0AAV7ZH39_9EUKA</name>
<protein>
    <submittedName>
        <fullName evidence="2">Ubiquitin-associated/translation elongation factor ef1b n-terminal eukaryote</fullName>
    </submittedName>
</protein>
<evidence type="ECO:0000313" key="2">
    <source>
        <dbReference type="EMBL" id="KAJ3440017.1"/>
    </source>
</evidence>
<accession>A0AAV7ZH39</accession>
<sequence>MSDTKWTAKYVSSLFNESSSQGWSIEETQVLRECIRRYGYSCWETIMKKNLIPGKTHSQLYHHSMRLCGQQSLYLYKGIHLDVNHLYLENRNKTGKNIKRKAGMIIKEKEMLTKEQKGIKITDLVKQYELSSKSIKNTKILRLKNSGNYKQIFKRRLMLLKMLQKVQKLRKQKEKELEQETKTETETETETTKEERTETKKQEIPENQEEDIKMDIIENEPEEKKENNKGITKVKEIKFEKIQLKQEKSEKDQVVEPEVKKRRIKKEKQNKIGLKEETNPTIKKEINTTIKKEENPVLKEEEKKVLKEEENNMDIIKKEDNSAKTKKDQKKN</sequence>
<dbReference type="Proteomes" id="UP001146793">
    <property type="component" value="Unassembled WGS sequence"/>
</dbReference>
<dbReference type="InterPro" id="IPR009057">
    <property type="entry name" value="Homeodomain-like_sf"/>
</dbReference>
<proteinExistence type="predicted"/>
<comment type="caution">
    <text evidence="2">The sequence shown here is derived from an EMBL/GenBank/DDBJ whole genome shotgun (WGS) entry which is preliminary data.</text>
</comment>
<dbReference type="EMBL" id="JANTQA010000032">
    <property type="protein sequence ID" value="KAJ3440017.1"/>
    <property type="molecule type" value="Genomic_DNA"/>
</dbReference>
<dbReference type="GO" id="GO:0003746">
    <property type="term" value="F:translation elongation factor activity"/>
    <property type="evidence" value="ECO:0007669"/>
    <property type="project" value="UniProtKB-KW"/>
</dbReference>
<evidence type="ECO:0000313" key="3">
    <source>
        <dbReference type="Proteomes" id="UP001146793"/>
    </source>
</evidence>
<dbReference type="PANTHER" id="PTHR41733:SF1">
    <property type="entry name" value="CHROMOSOME UNDETERMINED SCAFFOLD_30, WHOLE GENOME SHOTGUN SEQUENCE"/>
    <property type="match status" value="1"/>
</dbReference>
<dbReference type="PANTHER" id="PTHR41733">
    <property type="entry name" value="UBIQUITIN-ASSOCIATED/TRANSLATION ELONGATION FACTOR EF1B, N-TERMINAL, EUKARYOTE"/>
    <property type="match status" value="1"/>
</dbReference>
<dbReference type="SUPFAM" id="SSF46689">
    <property type="entry name" value="Homeodomain-like"/>
    <property type="match status" value="1"/>
</dbReference>
<feature type="compositionally biased region" description="Basic and acidic residues" evidence="1">
    <location>
        <begin position="173"/>
        <end position="211"/>
    </location>
</feature>
<feature type="region of interest" description="Disordered" evidence="1">
    <location>
        <begin position="172"/>
        <end position="211"/>
    </location>
</feature>
<gene>
    <name evidence="2" type="ORF">M0812_16063</name>
</gene>
<dbReference type="AlphaFoldDB" id="A0AAV7ZH39"/>
<feature type="region of interest" description="Disordered" evidence="1">
    <location>
        <begin position="298"/>
        <end position="332"/>
    </location>
</feature>
<keyword evidence="2" id="KW-0648">Protein biosynthesis</keyword>